<evidence type="ECO:0000256" key="3">
    <source>
        <dbReference type="ARBA" id="ARBA00023163"/>
    </source>
</evidence>
<evidence type="ECO:0000313" key="6">
    <source>
        <dbReference type="Proteomes" id="UP000661607"/>
    </source>
</evidence>
<dbReference type="PANTHER" id="PTHR33164:SF99">
    <property type="entry name" value="MARR FAMILY REGULATORY PROTEIN"/>
    <property type="match status" value="1"/>
</dbReference>
<protein>
    <submittedName>
        <fullName evidence="5">DNA-binding MarR family transcriptional regulator</fullName>
    </submittedName>
</protein>
<dbReference type="InterPro" id="IPR023187">
    <property type="entry name" value="Tscrpt_reg_MarR-type_CS"/>
</dbReference>
<dbReference type="InterPro" id="IPR039422">
    <property type="entry name" value="MarR/SlyA-like"/>
</dbReference>
<organism evidence="5 6">
    <name type="scientific">Nonomuraea africana</name>
    <dbReference type="NCBI Taxonomy" id="46171"/>
    <lineage>
        <taxon>Bacteria</taxon>
        <taxon>Bacillati</taxon>
        <taxon>Actinomycetota</taxon>
        <taxon>Actinomycetes</taxon>
        <taxon>Streptosporangiales</taxon>
        <taxon>Streptosporangiaceae</taxon>
        <taxon>Nonomuraea</taxon>
    </lineage>
</organism>
<sequence length="149" mass="16287">MDFGVLLGLAYNQFVTELHEHLAERGFTNLRPAFGYAFKVLAVRPMTTSQLAVRLEITPQGAAKTVEEMVAAGYVERVADPADGRVRLLHLTDKARALMSAGHDFHVAFERGLSAELGEDRIGALREVLTAVVARSDSPEGLARTLRQV</sequence>
<keyword evidence="6" id="KW-1185">Reference proteome</keyword>
<name>A0ABR9K788_9ACTN</name>
<proteinExistence type="predicted"/>
<dbReference type="Proteomes" id="UP000661607">
    <property type="component" value="Unassembled WGS sequence"/>
</dbReference>
<gene>
    <name evidence="5" type="ORF">H4W81_000652</name>
</gene>
<dbReference type="EMBL" id="JADBEF010000001">
    <property type="protein sequence ID" value="MBE1557873.1"/>
    <property type="molecule type" value="Genomic_DNA"/>
</dbReference>
<accession>A0ABR9K788</accession>
<dbReference type="InterPro" id="IPR036390">
    <property type="entry name" value="WH_DNA-bd_sf"/>
</dbReference>
<keyword evidence="3" id="KW-0804">Transcription</keyword>
<dbReference type="Pfam" id="PF12802">
    <property type="entry name" value="MarR_2"/>
    <property type="match status" value="1"/>
</dbReference>
<dbReference type="SUPFAM" id="SSF46785">
    <property type="entry name" value="Winged helix' DNA-binding domain"/>
    <property type="match status" value="1"/>
</dbReference>
<dbReference type="SMART" id="SM00347">
    <property type="entry name" value="HTH_MARR"/>
    <property type="match status" value="1"/>
</dbReference>
<keyword evidence="1" id="KW-0805">Transcription regulation</keyword>
<dbReference type="GO" id="GO:0003677">
    <property type="term" value="F:DNA binding"/>
    <property type="evidence" value="ECO:0007669"/>
    <property type="project" value="UniProtKB-KW"/>
</dbReference>
<reference evidence="5 6" key="1">
    <citation type="submission" date="2020-10" db="EMBL/GenBank/DDBJ databases">
        <title>Sequencing the genomes of 1000 actinobacteria strains.</title>
        <authorList>
            <person name="Klenk H.-P."/>
        </authorList>
    </citation>
    <scope>NUCLEOTIDE SEQUENCE [LARGE SCALE GENOMIC DNA]</scope>
    <source>
        <strain evidence="5 6">DSM 43748</strain>
    </source>
</reference>
<dbReference type="RefSeq" id="WP_192773393.1">
    <property type="nucleotide sequence ID" value="NZ_BAAASY010000026.1"/>
</dbReference>
<feature type="domain" description="HTH marR-type" evidence="4">
    <location>
        <begin position="1"/>
        <end position="134"/>
    </location>
</feature>
<evidence type="ECO:0000313" key="5">
    <source>
        <dbReference type="EMBL" id="MBE1557873.1"/>
    </source>
</evidence>
<keyword evidence="2 5" id="KW-0238">DNA-binding</keyword>
<evidence type="ECO:0000256" key="1">
    <source>
        <dbReference type="ARBA" id="ARBA00023015"/>
    </source>
</evidence>
<dbReference type="PANTHER" id="PTHR33164">
    <property type="entry name" value="TRANSCRIPTIONAL REGULATOR, MARR FAMILY"/>
    <property type="match status" value="1"/>
</dbReference>
<dbReference type="InterPro" id="IPR036388">
    <property type="entry name" value="WH-like_DNA-bd_sf"/>
</dbReference>
<evidence type="ECO:0000256" key="2">
    <source>
        <dbReference type="ARBA" id="ARBA00023125"/>
    </source>
</evidence>
<dbReference type="InterPro" id="IPR000835">
    <property type="entry name" value="HTH_MarR-typ"/>
</dbReference>
<evidence type="ECO:0000259" key="4">
    <source>
        <dbReference type="PROSITE" id="PS50995"/>
    </source>
</evidence>
<comment type="caution">
    <text evidence="5">The sequence shown here is derived from an EMBL/GenBank/DDBJ whole genome shotgun (WGS) entry which is preliminary data.</text>
</comment>
<dbReference type="Gene3D" id="1.10.10.10">
    <property type="entry name" value="Winged helix-like DNA-binding domain superfamily/Winged helix DNA-binding domain"/>
    <property type="match status" value="1"/>
</dbReference>
<dbReference type="PROSITE" id="PS01117">
    <property type="entry name" value="HTH_MARR_1"/>
    <property type="match status" value="1"/>
</dbReference>
<dbReference type="PROSITE" id="PS50995">
    <property type="entry name" value="HTH_MARR_2"/>
    <property type="match status" value="1"/>
</dbReference>